<protein>
    <submittedName>
        <fullName evidence="4">Alpha/beta hydrolase</fullName>
    </submittedName>
</protein>
<evidence type="ECO:0000259" key="3">
    <source>
        <dbReference type="Pfam" id="PF00561"/>
    </source>
</evidence>
<dbReference type="InterPro" id="IPR029058">
    <property type="entry name" value="AB_hydrolase_fold"/>
</dbReference>
<gene>
    <name evidence="4" type="ORF">CEY15_07345</name>
</gene>
<dbReference type="PANTHER" id="PTHR43798">
    <property type="entry name" value="MONOACYLGLYCEROL LIPASE"/>
    <property type="match status" value="1"/>
</dbReference>
<dbReference type="RefSeq" id="WP_095717882.1">
    <property type="nucleotide sequence ID" value="NZ_NTGA01000013.1"/>
</dbReference>
<proteinExistence type="predicted"/>
<dbReference type="EMBL" id="NTGA01000013">
    <property type="protein sequence ID" value="PAY23697.1"/>
    <property type="molecule type" value="Genomic_DNA"/>
</dbReference>
<dbReference type="InterPro" id="IPR000073">
    <property type="entry name" value="AB_hydrolase_1"/>
</dbReference>
<feature type="region of interest" description="Disordered" evidence="2">
    <location>
        <begin position="1"/>
        <end position="50"/>
    </location>
</feature>
<accession>A0A2A2WR82</accession>
<dbReference type="OrthoDB" id="5422338at2"/>
<feature type="compositionally biased region" description="Basic residues" evidence="2">
    <location>
        <begin position="10"/>
        <end position="24"/>
    </location>
</feature>
<dbReference type="AlphaFoldDB" id="A0A2A2WR82"/>
<dbReference type="Gene3D" id="3.40.50.1820">
    <property type="entry name" value="alpha/beta hydrolase"/>
    <property type="match status" value="1"/>
</dbReference>
<dbReference type="SUPFAM" id="SSF53474">
    <property type="entry name" value="alpha/beta-Hydrolases"/>
    <property type="match status" value="1"/>
</dbReference>
<reference evidence="5" key="1">
    <citation type="submission" date="2017-09" db="EMBL/GenBank/DDBJ databases">
        <authorList>
            <person name="Zhang Y."/>
            <person name="Huang X."/>
            <person name="Liu J."/>
            <person name="Lu L."/>
            <person name="Peng K."/>
        </authorList>
    </citation>
    <scope>NUCLEOTIDE SEQUENCE [LARGE SCALE GENOMIC DNA]</scope>
    <source>
        <strain evidence="5">S-XJ-1</strain>
    </source>
</reference>
<organism evidence="4 5">
    <name type="scientific">Dietzia natronolimnaea</name>
    <dbReference type="NCBI Taxonomy" id="161920"/>
    <lineage>
        <taxon>Bacteria</taxon>
        <taxon>Bacillati</taxon>
        <taxon>Actinomycetota</taxon>
        <taxon>Actinomycetes</taxon>
        <taxon>Mycobacteriales</taxon>
        <taxon>Dietziaceae</taxon>
        <taxon>Dietzia</taxon>
    </lineage>
</organism>
<dbReference type="GO" id="GO:0016020">
    <property type="term" value="C:membrane"/>
    <property type="evidence" value="ECO:0007669"/>
    <property type="project" value="TreeGrafter"/>
</dbReference>
<dbReference type="InterPro" id="IPR050266">
    <property type="entry name" value="AB_hydrolase_sf"/>
</dbReference>
<dbReference type="Proteomes" id="UP000218810">
    <property type="component" value="Unassembled WGS sequence"/>
</dbReference>
<feature type="domain" description="AB hydrolase-1" evidence="3">
    <location>
        <begin position="125"/>
        <end position="378"/>
    </location>
</feature>
<dbReference type="PANTHER" id="PTHR43798:SF31">
    <property type="entry name" value="AB HYDROLASE SUPERFAMILY PROTEIN YCLE"/>
    <property type="match status" value="1"/>
</dbReference>
<evidence type="ECO:0000313" key="4">
    <source>
        <dbReference type="EMBL" id="PAY23697.1"/>
    </source>
</evidence>
<evidence type="ECO:0000313" key="5">
    <source>
        <dbReference type="Proteomes" id="UP000218810"/>
    </source>
</evidence>
<keyword evidence="1 4" id="KW-0378">Hydrolase</keyword>
<keyword evidence="5" id="KW-1185">Reference proteome</keyword>
<dbReference type="Pfam" id="PF00561">
    <property type="entry name" value="Abhydrolase_1"/>
    <property type="match status" value="1"/>
</dbReference>
<dbReference type="GO" id="GO:0016787">
    <property type="term" value="F:hydrolase activity"/>
    <property type="evidence" value="ECO:0007669"/>
    <property type="project" value="UniProtKB-KW"/>
</dbReference>
<evidence type="ECO:0000256" key="2">
    <source>
        <dbReference type="SAM" id="MobiDB-lite"/>
    </source>
</evidence>
<sequence>MSGDDDSPGRRRSMPRLRLPRRPSRSPASEPVEVRSPELVGGQASDAETVDEQIRTPGGLAAGLSALGAATIGSVGTLLPGRRASDPWAGEDMWELGVDRGSMVAASDGVPLAVREAGPTDAPMTVVFAHGYTLSMDSWHFQRRHLQDRFGSEVRLVFYDQRGHGLSGKSSRENSTIAQLAADLNSVISATAPTGPIVAIGHSMGGMTVLGYAARHAEAVRERVLGVGLVATAMAELSESGLGAVLDSRAVSRFVGLAGRTPAVFTSSRKALGAIISPFIYGGSFGDPAKMSPTVARFVDRLIASTDMLTIANFFETLTQHDESAAVPVLRDVRTTVLCGDRDLLTPLDRSVDIAEALPDAEFVVVPGAGHMVMLEEPAHVSEVLGDLIADAVVEWRARTHGPSGRRSTAS</sequence>
<name>A0A2A2WR82_9ACTN</name>
<comment type="caution">
    <text evidence="4">The sequence shown here is derived from an EMBL/GenBank/DDBJ whole genome shotgun (WGS) entry which is preliminary data.</text>
</comment>
<evidence type="ECO:0000256" key="1">
    <source>
        <dbReference type="ARBA" id="ARBA00022801"/>
    </source>
</evidence>